<proteinExistence type="predicted"/>
<dbReference type="KEGG" id="pda:103700022"/>
<reference evidence="4" key="2">
    <citation type="submission" date="2025-08" db="UniProtKB">
        <authorList>
            <consortium name="RefSeq"/>
        </authorList>
    </citation>
    <scope>IDENTIFICATION</scope>
    <source>
        <tissue evidence="4">Young leaves</tissue>
    </source>
</reference>
<dbReference type="Pfam" id="PF14111">
    <property type="entry name" value="DUF4283"/>
    <property type="match status" value="1"/>
</dbReference>
<feature type="compositionally biased region" description="Polar residues" evidence="1">
    <location>
        <begin position="356"/>
        <end position="365"/>
    </location>
</feature>
<feature type="region of interest" description="Disordered" evidence="1">
    <location>
        <begin position="1"/>
        <end position="50"/>
    </location>
</feature>
<dbReference type="Proteomes" id="UP000228380">
    <property type="component" value="Chromosome 15"/>
</dbReference>
<dbReference type="OrthoDB" id="1082339at2759"/>
<gene>
    <name evidence="4" type="primary">LOC103700022</name>
</gene>
<dbReference type="PANTHER" id="PTHR31286">
    <property type="entry name" value="GLYCINE-RICH CELL WALL STRUCTURAL PROTEIN 1.8-LIKE"/>
    <property type="match status" value="1"/>
</dbReference>
<feature type="region of interest" description="Disordered" evidence="1">
    <location>
        <begin position="281"/>
        <end position="448"/>
    </location>
</feature>
<dbReference type="RefSeq" id="XP_008780225.2">
    <property type="nucleotide sequence ID" value="XM_008782003.2"/>
</dbReference>
<accession>A0A8B7BKZ8</accession>
<feature type="domain" description="DUF4283" evidence="2">
    <location>
        <begin position="121"/>
        <end position="162"/>
    </location>
</feature>
<dbReference type="InterPro" id="IPR025558">
    <property type="entry name" value="DUF4283"/>
</dbReference>
<feature type="compositionally biased region" description="Low complexity" evidence="1">
    <location>
        <begin position="414"/>
        <end position="425"/>
    </location>
</feature>
<evidence type="ECO:0000259" key="2">
    <source>
        <dbReference type="Pfam" id="PF14111"/>
    </source>
</evidence>
<evidence type="ECO:0000313" key="4">
    <source>
        <dbReference type="RefSeq" id="XP_008780225.2"/>
    </source>
</evidence>
<evidence type="ECO:0000256" key="1">
    <source>
        <dbReference type="SAM" id="MobiDB-lite"/>
    </source>
</evidence>
<name>A0A8B7BKZ8_PHODC</name>
<dbReference type="GeneID" id="103700022"/>
<reference evidence="3" key="1">
    <citation type="journal article" date="2019" name="Nat. Commun.">
        <title>Genome-wide association mapping of date palm fruit traits.</title>
        <authorList>
            <person name="Hazzouri K.M."/>
            <person name="Gros-Balthazard M."/>
            <person name="Flowers J.M."/>
            <person name="Copetti D."/>
            <person name="Lemansour A."/>
            <person name="Lebrun M."/>
            <person name="Masmoudi K."/>
            <person name="Ferrand S."/>
            <person name="Dhar M.I."/>
            <person name="Fresquez Z.A."/>
            <person name="Rosas U."/>
            <person name="Zhang J."/>
            <person name="Talag J."/>
            <person name="Lee S."/>
            <person name="Kudrna D."/>
            <person name="Powell R.F."/>
            <person name="Leitch I.J."/>
            <person name="Krueger R.R."/>
            <person name="Wing R.A."/>
            <person name="Amiri K.M.A."/>
            <person name="Purugganan M.D."/>
        </authorList>
    </citation>
    <scope>NUCLEOTIDE SEQUENCE [LARGE SCALE GENOMIC DNA]</scope>
    <source>
        <strain evidence="3">cv. Khalas</strain>
    </source>
</reference>
<sequence>MAEPGARTSSSPVQGMAGAPRNDAPRSPVRPRTWAEVAKGAPGQSAWTNHRISPRDLEVLQERFSKVVEIPEEELEEMRSEWRSSTVLVRSMGRYIPADWVAKEVRRAGKLDYDVGSFTLVDGVIAIRFANESDREAAMANGPWMVAGQLHAMERWRPNFIPGTEGVGRVVVWIRLPGLPLDYWKKETIFRIAAQAGNPLALDECTEKRRRFGFARVKVVVDASAPLKPGTMVLGRSASRETKFWQGFVYENLPAPCPKCGRLGHSAAACEFSSPAVVGVDPMTEASGSDEGAMGKPSEDVPISMRGDGKRSGVEGPYGPWLVTNRIGPFSRASRKKEAPGSSARKKPVSSPPSPGTTGDTQATAASPVDLDGWQKPSKVARRRTPEKDVSAASAGVTMGETSQLGPRSELESESGAGSDSSWSAPYQGRSEVRPSSSDGLRAEVGRA</sequence>
<organism evidence="3 4">
    <name type="scientific">Phoenix dactylifera</name>
    <name type="common">Date palm</name>
    <dbReference type="NCBI Taxonomy" id="42345"/>
    <lineage>
        <taxon>Eukaryota</taxon>
        <taxon>Viridiplantae</taxon>
        <taxon>Streptophyta</taxon>
        <taxon>Embryophyta</taxon>
        <taxon>Tracheophyta</taxon>
        <taxon>Spermatophyta</taxon>
        <taxon>Magnoliopsida</taxon>
        <taxon>Liliopsida</taxon>
        <taxon>Arecaceae</taxon>
        <taxon>Coryphoideae</taxon>
        <taxon>Phoeniceae</taxon>
        <taxon>Phoenix</taxon>
    </lineage>
</organism>
<protein>
    <submittedName>
        <fullName evidence="4">Uncharacterized protein LOC103700022</fullName>
    </submittedName>
</protein>
<dbReference type="AlphaFoldDB" id="A0A8B7BKZ8"/>
<dbReference type="PANTHER" id="PTHR31286:SF99">
    <property type="entry name" value="DUF4283 DOMAIN-CONTAINING PROTEIN"/>
    <property type="match status" value="1"/>
</dbReference>
<dbReference type="InterPro" id="IPR040256">
    <property type="entry name" value="At4g02000-like"/>
</dbReference>
<keyword evidence="3" id="KW-1185">Reference proteome</keyword>
<evidence type="ECO:0000313" key="3">
    <source>
        <dbReference type="Proteomes" id="UP000228380"/>
    </source>
</evidence>